<reference evidence="1 2" key="1">
    <citation type="journal article" date="2020" name="Front. Cell. Infect. Microbiol.">
        <title>Characterization of Three Porcine Acinetobacter towneri Strains Co-Harboring tet(X3) and bla OXA-58.</title>
        <authorList>
            <person name="Ma J."/>
            <person name="Wang J."/>
            <person name="Feng J."/>
            <person name="Liu Y."/>
            <person name="Yang B."/>
            <person name="Li R."/>
            <person name="Bai L."/>
            <person name="He T."/>
            <person name="Wang X."/>
            <person name="Yang Z."/>
        </authorList>
    </citation>
    <scope>NUCLEOTIDE SEQUENCE [LARGE SCALE GENOMIC DNA]</scope>
    <source>
        <strain evidence="1 2">GX5</strain>
    </source>
</reference>
<evidence type="ECO:0000313" key="2">
    <source>
        <dbReference type="Proteomes" id="UP000663954"/>
    </source>
</evidence>
<name>A0ABX7TG93_9GAMM</name>
<evidence type="ECO:0000313" key="1">
    <source>
        <dbReference type="EMBL" id="QTD62717.1"/>
    </source>
</evidence>
<dbReference type="Proteomes" id="UP000663954">
    <property type="component" value="Chromosome"/>
</dbReference>
<evidence type="ECO:0008006" key="3">
    <source>
        <dbReference type="Google" id="ProtNLM"/>
    </source>
</evidence>
<sequence>MNSAADMRRFHEQTALEKAKDKVIDALKNDPLGLSANQLMTVCRLSIKTVKNILATIDVQEEHGVYFLSGVTRAEISTEPQAEQVATVVRGKVHDAILQYLHDFPAGLTKPELMAALQLNDKQFTNGIYKLKNEGEIIRTGKFGSYKYQLKTNGQEMNTEVIAAPTAEENVIQVQPTLATPAQDPQPSEPDAIALLKDQIKTVVTTKNHLTITEDQLYVLLSDLFGLNTVNFCIDGGRLVGVNLSEEVVA</sequence>
<dbReference type="EMBL" id="CP071770">
    <property type="protein sequence ID" value="QTD62717.1"/>
    <property type="molecule type" value="Genomic_DNA"/>
</dbReference>
<gene>
    <name evidence="1" type="ORF">J4G45_06060</name>
</gene>
<keyword evidence="2" id="KW-1185">Reference proteome</keyword>
<dbReference type="RefSeq" id="WP_207973638.1">
    <property type="nucleotide sequence ID" value="NZ_CP071766.1"/>
</dbReference>
<accession>A0ABX7TG93</accession>
<protein>
    <recommendedName>
        <fullName evidence="3">DNA-binding protein</fullName>
    </recommendedName>
</protein>
<dbReference type="GeneID" id="64223499"/>
<proteinExistence type="predicted"/>
<organism evidence="1 2">
    <name type="scientific">Acinetobacter towneri</name>
    <dbReference type="NCBI Taxonomy" id="202956"/>
    <lineage>
        <taxon>Bacteria</taxon>
        <taxon>Pseudomonadati</taxon>
        <taxon>Pseudomonadota</taxon>
        <taxon>Gammaproteobacteria</taxon>
        <taxon>Moraxellales</taxon>
        <taxon>Moraxellaceae</taxon>
        <taxon>Acinetobacter</taxon>
    </lineage>
</organism>